<gene>
    <name evidence="1" type="ORF">UO65_4985</name>
</gene>
<accession>W7ITM8</accession>
<dbReference type="eggNOG" id="ENOG50349YN">
    <property type="taxonomic scope" value="Bacteria"/>
</dbReference>
<proteinExistence type="predicted"/>
<dbReference type="STRING" id="909613.UO65_4985"/>
<evidence type="ECO:0000313" key="2">
    <source>
        <dbReference type="Proteomes" id="UP000019277"/>
    </source>
</evidence>
<dbReference type="AlphaFoldDB" id="W7ITM8"/>
<accession>A0A8E2X3U3</accession>
<sequence>MVLGRDGLLETLRVDANWNRALEAEAFGSAVLEAFQAATGERLAEWTRTQQALGLQAEVDNLRTVPTPVSGEIPLAFRRSAGQPPPRPLGDLAEDLISAFDEVGRAPAPKPATGTGSAAGGKVTLTLSPSALVSCTADPAWVSRQTATMLTNALLEALAAARASLREAAPAPESPLNDLLSEVFAILGDPGRLRP</sequence>
<evidence type="ECO:0000313" key="1">
    <source>
        <dbReference type="EMBL" id="EWC59746.1"/>
    </source>
</evidence>
<keyword evidence="2" id="KW-1185">Reference proteome</keyword>
<dbReference type="EMBL" id="AYXG01000187">
    <property type="protein sequence ID" value="EWC59746.1"/>
    <property type="molecule type" value="Genomic_DNA"/>
</dbReference>
<dbReference type="Proteomes" id="UP000019277">
    <property type="component" value="Unassembled WGS sequence"/>
</dbReference>
<evidence type="ECO:0008006" key="3">
    <source>
        <dbReference type="Google" id="ProtNLM"/>
    </source>
</evidence>
<comment type="caution">
    <text evidence="1">The sequence shown here is derived from an EMBL/GenBank/DDBJ whole genome shotgun (WGS) entry which is preliminary data.</text>
</comment>
<reference evidence="1 2" key="1">
    <citation type="journal article" date="2014" name="Genome Announc.">
        <title>Draft Genome Sequence of the Antitrypanosomally Active Sponge-Associated Bacterium Actinokineospora sp. Strain EG49.</title>
        <authorList>
            <person name="Harjes J."/>
            <person name="Ryu T."/>
            <person name="Abdelmohsen U.R."/>
            <person name="Moitinho-Silva L."/>
            <person name="Horn H."/>
            <person name="Ravasi T."/>
            <person name="Hentschel U."/>
        </authorList>
    </citation>
    <scope>NUCLEOTIDE SEQUENCE [LARGE SCALE GENOMIC DNA]</scope>
    <source>
        <strain evidence="1 2">EG49</strain>
    </source>
</reference>
<organism evidence="1 2">
    <name type="scientific">Actinokineospora spheciospongiae</name>
    <dbReference type="NCBI Taxonomy" id="909613"/>
    <lineage>
        <taxon>Bacteria</taxon>
        <taxon>Bacillati</taxon>
        <taxon>Actinomycetota</taxon>
        <taxon>Actinomycetes</taxon>
        <taxon>Pseudonocardiales</taxon>
        <taxon>Pseudonocardiaceae</taxon>
        <taxon>Actinokineospora</taxon>
    </lineage>
</organism>
<protein>
    <recommendedName>
        <fullName evidence="3">YbaB/EbfC DNA-binding family protein</fullName>
    </recommendedName>
</protein>
<name>W7ITM8_9PSEU</name>